<proteinExistence type="predicted"/>
<comment type="caution">
    <text evidence="3">The sequence shown here is derived from an EMBL/GenBank/DDBJ whole genome shotgun (WGS) entry which is preliminary data.</text>
</comment>
<keyword evidence="2" id="KW-0732">Signal</keyword>
<keyword evidence="4" id="KW-1185">Reference proteome</keyword>
<evidence type="ECO:0000313" key="4">
    <source>
        <dbReference type="Proteomes" id="UP000317303"/>
    </source>
</evidence>
<dbReference type="Proteomes" id="UP000317303">
    <property type="component" value="Unassembled WGS sequence"/>
</dbReference>
<evidence type="ECO:0000313" key="3">
    <source>
        <dbReference type="EMBL" id="TWH21525.1"/>
    </source>
</evidence>
<protein>
    <submittedName>
        <fullName evidence="3">Uncharacterized protein</fullName>
    </submittedName>
</protein>
<dbReference type="AlphaFoldDB" id="A0A660CKG6"/>
<dbReference type="EMBL" id="VLJV01000001">
    <property type="protein sequence ID" value="TWH21525.1"/>
    <property type="molecule type" value="Genomic_DNA"/>
</dbReference>
<sequence>MRNRIGKRMTVALLAAGAVALGGAGTALATSDETPTNPQDEKRGSVTQPDGSAPPSTSPSDAIAVEKLPNGGVAIKKVDPDEVEPGTGSKPAKPMKYQDTKPLERGDDIDAVPAKSAEPTEKQQ</sequence>
<feature type="region of interest" description="Disordered" evidence="1">
    <location>
        <begin position="27"/>
        <end position="124"/>
    </location>
</feature>
<organism evidence="3 4">
    <name type="scientific">Prauserella rugosa</name>
    <dbReference type="NCBI Taxonomy" id="43354"/>
    <lineage>
        <taxon>Bacteria</taxon>
        <taxon>Bacillati</taxon>
        <taxon>Actinomycetota</taxon>
        <taxon>Actinomycetes</taxon>
        <taxon>Pseudonocardiales</taxon>
        <taxon>Pseudonocardiaceae</taxon>
        <taxon>Prauserella</taxon>
    </lineage>
</organism>
<gene>
    <name evidence="3" type="ORF">JD82_03389</name>
</gene>
<feature type="chain" id="PRO_5024951944" evidence="2">
    <location>
        <begin position="30"/>
        <end position="124"/>
    </location>
</feature>
<accession>A0A660CKG6</accession>
<evidence type="ECO:0000256" key="1">
    <source>
        <dbReference type="SAM" id="MobiDB-lite"/>
    </source>
</evidence>
<feature type="signal peptide" evidence="2">
    <location>
        <begin position="1"/>
        <end position="29"/>
    </location>
</feature>
<evidence type="ECO:0000256" key="2">
    <source>
        <dbReference type="SAM" id="SignalP"/>
    </source>
</evidence>
<name>A0A660CKG6_9PSEU</name>
<reference evidence="3 4" key="1">
    <citation type="submission" date="2019-07" db="EMBL/GenBank/DDBJ databases">
        <title>R&amp;d 2014.</title>
        <authorList>
            <person name="Klenk H.-P."/>
        </authorList>
    </citation>
    <scope>NUCLEOTIDE SEQUENCE [LARGE SCALE GENOMIC DNA]</scope>
    <source>
        <strain evidence="3 4">DSM 43194</strain>
    </source>
</reference>
<dbReference type="RefSeq" id="WP_030534436.1">
    <property type="nucleotide sequence ID" value="NZ_JOIJ01000033.1"/>
</dbReference>
<feature type="compositionally biased region" description="Polar residues" evidence="1">
    <location>
        <begin position="45"/>
        <end position="60"/>
    </location>
</feature>
<feature type="compositionally biased region" description="Basic and acidic residues" evidence="1">
    <location>
        <begin position="96"/>
        <end position="108"/>
    </location>
</feature>